<comment type="caution">
    <text evidence="5">The sequence shown here is derived from an EMBL/GenBank/DDBJ whole genome shotgun (WGS) entry which is preliminary data.</text>
</comment>
<evidence type="ECO:0000256" key="2">
    <source>
        <dbReference type="ARBA" id="ARBA00023125"/>
    </source>
</evidence>
<dbReference type="InterPro" id="IPR036388">
    <property type="entry name" value="WH-like_DNA-bd_sf"/>
</dbReference>
<dbReference type="EMBL" id="BSTJ01000013">
    <property type="protein sequence ID" value="GLY80094.1"/>
    <property type="molecule type" value="Genomic_DNA"/>
</dbReference>
<dbReference type="Pfam" id="PF00392">
    <property type="entry name" value="GntR"/>
    <property type="match status" value="1"/>
</dbReference>
<dbReference type="Gene3D" id="1.10.10.10">
    <property type="entry name" value="Winged helix-like DNA-binding domain superfamily/Winged helix DNA-binding domain"/>
    <property type="match status" value="1"/>
</dbReference>
<name>A0A9W6VUF5_9ACTN</name>
<accession>A0A9W6VUF5</accession>
<dbReference type="PROSITE" id="PS50949">
    <property type="entry name" value="HTH_GNTR"/>
    <property type="match status" value="1"/>
</dbReference>
<dbReference type="GO" id="GO:0003700">
    <property type="term" value="F:DNA-binding transcription factor activity"/>
    <property type="evidence" value="ECO:0007669"/>
    <property type="project" value="InterPro"/>
</dbReference>
<keyword evidence="2" id="KW-0238">DNA-binding</keyword>
<evidence type="ECO:0000313" key="6">
    <source>
        <dbReference type="Proteomes" id="UP001165135"/>
    </source>
</evidence>
<dbReference type="RefSeq" id="WP_285632555.1">
    <property type="nucleotide sequence ID" value="NZ_BSTJ01000013.1"/>
</dbReference>
<gene>
    <name evidence="5" type="ORF">Airi01_083610</name>
</gene>
<dbReference type="CDD" id="cd07377">
    <property type="entry name" value="WHTH_GntR"/>
    <property type="match status" value="1"/>
</dbReference>
<reference evidence="5" key="1">
    <citation type="submission" date="2023-03" db="EMBL/GenBank/DDBJ databases">
        <title>Actinoallomurus iriomotensis NBRC 103681.</title>
        <authorList>
            <person name="Ichikawa N."/>
            <person name="Sato H."/>
            <person name="Tonouchi N."/>
        </authorList>
    </citation>
    <scope>NUCLEOTIDE SEQUENCE</scope>
    <source>
        <strain evidence="5">NBRC 103681</strain>
    </source>
</reference>
<dbReference type="Proteomes" id="UP001165135">
    <property type="component" value="Unassembled WGS sequence"/>
</dbReference>
<feature type="domain" description="HTH gntR-type" evidence="4">
    <location>
        <begin position="11"/>
        <end position="79"/>
    </location>
</feature>
<organism evidence="5 6">
    <name type="scientific">Actinoallomurus iriomotensis</name>
    <dbReference type="NCBI Taxonomy" id="478107"/>
    <lineage>
        <taxon>Bacteria</taxon>
        <taxon>Bacillati</taxon>
        <taxon>Actinomycetota</taxon>
        <taxon>Actinomycetes</taxon>
        <taxon>Streptosporangiales</taxon>
        <taxon>Thermomonosporaceae</taxon>
        <taxon>Actinoallomurus</taxon>
    </lineage>
</organism>
<dbReference type="PANTHER" id="PTHR38445:SF12">
    <property type="entry name" value="GNTR-FAMILY TRANSCRIPTIONAL REGULATOR"/>
    <property type="match status" value="1"/>
</dbReference>
<dbReference type="InterPro" id="IPR036390">
    <property type="entry name" value="WH_DNA-bd_sf"/>
</dbReference>
<dbReference type="InterPro" id="IPR000524">
    <property type="entry name" value="Tscrpt_reg_HTH_GntR"/>
</dbReference>
<proteinExistence type="predicted"/>
<keyword evidence="3" id="KW-0804">Transcription</keyword>
<dbReference type="AlphaFoldDB" id="A0A9W6VUF5"/>
<protein>
    <submittedName>
        <fullName evidence="5">GntR family transcriptional regulator</fullName>
    </submittedName>
</protein>
<dbReference type="SUPFAM" id="SSF46785">
    <property type="entry name" value="Winged helix' DNA-binding domain"/>
    <property type="match status" value="1"/>
</dbReference>
<dbReference type="SMART" id="SM00345">
    <property type="entry name" value="HTH_GNTR"/>
    <property type="match status" value="1"/>
</dbReference>
<evidence type="ECO:0000259" key="4">
    <source>
        <dbReference type="PROSITE" id="PS50949"/>
    </source>
</evidence>
<evidence type="ECO:0000256" key="3">
    <source>
        <dbReference type="ARBA" id="ARBA00023163"/>
    </source>
</evidence>
<keyword evidence="1" id="KW-0805">Transcription regulation</keyword>
<sequence length="135" mass="14608">MILLVETDSDVPLYQQLRDRVVEAIAGGELRAGDSLPTTRQLAADLGINMHTVNKAYDRLRHEGFIRLARRTGAIVVRDPATGPPGEGVADEWEARARTLLAEAVAQGLSEAEIERRCQAILDGFRAGSDAGSRS</sequence>
<dbReference type="GO" id="GO:0003677">
    <property type="term" value="F:DNA binding"/>
    <property type="evidence" value="ECO:0007669"/>
    <property type="project" value="UniProtKB-KW"/>
</dbReference>
<evidence type="ECO:0000313" key="5">
    <source>
        <dbReference type="EMBL" id="GLY80094.1"/>
    </source>
</evidence>
<dbReference type="PANTHER" id="PTHR38445">
    <property type="entry name" value="HTH-TYPE TRANSCRIPTIONAL REPRESSOR YTRA"/>
    <property type="match status" value="1"/>
</dbReference>
<evidence type="ECO:0000256" key="1">
    <source>
        <dbReference type="ARBA" id="ARBA00023015"/>
    </source>
</evidence>